<evidence type="ECO:0000313" key="3">
    <source>
        <dbReference type="Proteomes" id="UP001364224"/>
    </source>
</evidence>
<organism evidence="2 3">
    <name type="scientific">Bradyrhizobium algeriense</name>
    <dbReference type="NCBI Taxonomy" id="634784"/>
    <lineage>
        <taxon>Bacteria</taxon>
        <taxon>Pseudomonadati</taxon>
        <taxon>Pseudomonadota</taxon>
        <taxon>Alphaproteobacteria</taxon>
        <taxon>Hyphomicrobiales</taxon>
        <taxon>Nitrobacteraceae</taxon>
        <taxon>Bradyrhizobium</taxon>
    </lineage>
</organism>
<evidence type="ECO:0000313" key="2">
    <source>
        <dbReference type="EMBL" id="MEH2557835.1"/>
    </source>
</evidence>
<name>A0ABU8BH10_9BRAD</name>
<accession>A0ABU8BH10</accession>
<dbReference type="Proteomes" id="UP001364224">
    <property type="component" value="Unassembled WGS sequence"/>
</dbReference>
<feature type="transmembrane region" description="Helical" evidence="1">
    <location>
        <begin position="76"/>
        <end position="103"/>
    </location>
</feature>
<protein>
    <submittedName>
        <fullName evidence="2">Membrane protein</fullName>
    </submittedName>
</protein>
<proteinExistence type="predicted"/>
<evidence type="ECO:0000256" key="1">
    <source>
        <dbReference type="SAM" id="Phobius"/>
    </source>
</evidence>
<keyword evidence="3" id="KW-1185">Reference proteome</keyword>
<reference evidence="2 3" key="1">
    <citation type="submission" date="2024-02" db="EMBL/GenBank/DDBJ databases">
        <title>Adaptive strategies in a cosmopolitan and abundant soil bacterium.</title>
        <authorList>
            <person name="Carini P."/>
        </authorList>
    </citation>
    <scope>NUCLEOTIDE SEQUENCE [LARGE SCALE GENOMIC DNA]</scope>
    <source>
        <strain evidence="2 3">AZCC 1608</strain>
    </source>
</reference>
<feature type="transmembrane region" description="Helical" evidence="1">
    <location>
        <begin position="44"/>
        <end position="70"/>
    </location>
</feature>
<sequence length="110" mass="11867">MESLQGIELILMSATTPPGIAVLFFAFLISCLSRVFLRSNLLKNLYLILSFGPLLYLLILGIAFGIPSIAPSNIVLVAALLTMFLGVPFSIGWLLGWSIAVLLQTASRAE</sequence>
<gene>
    <name evidence="2" type="ORF">V1286_005364</name>
</gene>
<keyword evidence="1" id="KW-0812">Transmembrane</keyword>
<comment type="caution">
    <text evidence="2">The sequence shown here is derived from an EMBL/GenBank/DDBJ whole genome shotgun (WGS) entry which is preliminary data.</text>
</comment>
<dbReference type="EMBL" id="JAZHRV010000001">
    <property type="protein sequence ID" value="MEH2557835.1"/>
    <property type="molecule type" value="Genomic_DNA"/>
</dbReference>
<keyword evidence="1" id="KW-0472">Membrane</keyword>
<dbReference type="RefSeq" id="WP_334484449.1">
    <property type="nucleotide sequence ID" value="NZ_JAZHRV010000001.1"/>
</dbReference>
<keyword evidence="1" id="KW-1133">Transmembrane helix</keyword>
<feature type="transmembrane region" description="Helical" evidence="1">
    <location>
        <begin position="20"/>
        <end position="37"/>
    </location>
</feature>